<feature type="domain" description="EfeO-type cupredoxin-like" evidence="2">
    <location>
        <begin position="161"/>
        <end position="253"/>
    </location>
</feature>
<dbReference type="EMBL" id="MFEH01000007">
    <property type="protein sequence ID" value="OGE73542.1"/>
    <property type="molecule type" value="Genomic_DNA"/>
</dbReference>
<dbReference type="InterPro" id="IPR052721">
    <property type="entry name" value="ET_Amicyanin"/>
</dbReference>
<dbReference type="Proteomes" id="UP000177610">
    <property type="component" value="Unassembled WGS sequence"/>
</dbReference>
<dbReference type="STRING" id="1817821.A2717_02930"/>
<feature type="chain" id="PRO_5009520098" description="EfeO-type cupredoxin-like domain-containing protein" evidence="1">
    <location>
        <begin position="24"/>
        <end position="255"/>
    </location>
</feature>
<organism evidence="3 4">
    <name type="scientific">Candidatus Doudnabacteria bacterium RIFCSPHIGHO2_01_FULL_41_86</name>
    <dbReference type="NCBI Taxonomy" id="1817821"/>
    <lineage>
        <taxon>Bacteria</taxon>
        <taxon>Candidatus Doudnaibacteriota</taxon>
    </lineage>
</organism>
<evidence type="ECO:0000259" key="2">
    <source>
        <dbReference type="Pfam" id="PF13473"/>
    </source>
</evidence>
<proteinExistence type="predicted"/>
<feature type="signal peptide" evidence="1">
    <location>
        <begin position="1"/>
        <end position="23"/>
    </location>
</feature>
<keyword evidence="1" id="KW-0732">Signal</keyword>
<dbReference type="InterPro" id="IPR028096">
    <property type="entry name" value="EfeO_Cupredoxin"/>
</dbReference>
<protein>
    <recommendedName>
        <fullName evidence="2">EfeO-type cupredoxin-like domain-containing protein</fullName>
    </recommendedName>
</protein>
<dbReference type="AlphaFoldDB" id="A0A1F5N7N3"/>
<gene>
    <name evidence="3" type="ORF">A2717_02930</name>
</gene>
<dbReference type="InterPro" id="IPR008972">
    <property type="entry name" value="Cupredoxin"/>
</dbReference>
<evidence type="ECO:0000313" key="3">
    <source>
        <dbReference type="EMBL" id="OGE73542.1"/>
    </source>
</evidence>
<dbReference type="PANTHER" id="PTHR36507:SF1">
    <property type="entry name" value="BLL1555 PROTEIN"/>
    <property type="match status" value="1"/>
</dbReference>
<sequence length="255" mass="27444">MRKFFVLSLGLVFIAAACNQQPANNNTTSQEKQLTSPSNDNRTFVVQLKAQNNSKQNGVARLKMEGDKVKVEINVSSSTKDVQQPAHIHLGSCTSLGDVKYALNNVVNGKSVTLIDTTLDEIIASLPLAVNIHKSAAEASVYYACGDVPATPEGAITPSTSDSNTAKQVTINSNGFSPASLTVKKGTKVTFKNSDTKTHWPASAPHPTHTDYLELDPLQAIAAGGTWEFTFTKVGTWKYHDHLNPTQFGTIVVTE</sequence>
<evidence type="ECO:0000313" key="4">
    <source>
        <dbReference type="Proteomes" id="UP000177610"/>
    </source>
</evidence>
<dbReference type="PROSITE" id="PS51257">
    <property type="entry name" value="PROKAR_LIPOPROTEIN"/>
    <property type="match status" value="1"/>
</dbReference>
<accession>A0A1F5N7N3</accession>
<dbReference type="SUPFAM" id="SSF49503">
    <property type="entry name" value="Cupredoxins"/>
    <property type="match status" value="1"/>
</dbReference>
<comment type="caution">
    <text evidence="3">The sequence shown here is derived from an EMBL/GenBank/DDBJ whole genome shotgun (WGS) entry which is preliminary data.</text>
</comment>
<dbReference type="Pfam" id="PF13473">
    <property type="entry name" value="Cupredoxin_1"/>
    <property type="match status" value="1"/>
</dbReference>
<dbReference type="Gene3D" id="2.60.40.420">
    <property type="entry name" value="Cupredoxins - blue copper proteins"/>
    <property type="match status" value="1"/>
</dbReference>
<evidence type="ECO:0000256" key="1">
    <source>
        <dbReference type="SAM" id="SignalP"/>
    </source>
</evidence>
<reference evidence="3 4" key="1">
    <citation type="journal article" date="2016" name="Nat. Commun.">
        <title>Thousands of microbial genomes shed light on interconnected biogeochemical processes in an aquifer system.</title>
        <authorList>
            <person name="Anantharaman K."/>
            <person name="Brown C.T."/>
            <person name="Hug L.A."/>
            <person name="Sharon I."/>
            <person name="Castelle C.J."/>
            <person name="Probst A.J."/>
            <person name="Thomas B.C."/>
            <person name="Singh A."/>
            <person name="Wilkins M.J."/>
            <person name="Karaoz U."/>
            <person name="Brodie E.L."/>
            <person name="Williams K.H."/>
            <person name="Hubbard S.S."/>
            <person name="Banfield J.F."/>
        </authorList>
    </citation>
    <scope>NUCLEOTIDE SEQUENCE [LARGE SCALE GENOMIC DNA]</scope>
</reference>
<dbReference type="PANTHER" id="PTHR36507">
    <property type="entry name" value="BLL1555 PROTEIN"/>
    <property type="match status" value="1"/>
</dbReference>
<name>A0A1F5N7N3_9BACT</name>